<evidence type="ECO:0000256" key="3">
    <source>
        <dbReference type="ARBA" id="ARBA00023163"/>
    </source>
</evidence>
<dbReference type="PRINTS" id="PR00035">
    <property type="entry name" value="HTHGNTR"/>
</dbReference>
<sequence length="136" mass="14996">MSIDRRSHTPVYRQLANLIREGIYAGQYVAGAPLPSEVTLSQEYGVGRDAVRQALALLRSEGLVSTERGERSRVRVPPERVSVELPPGGRAVARMPADPERVERDMDEGVPVIEVHHPDGTTEIHPADKTELTRPV</sequence>
<feature type="domain" description="HTH gntR-type" evidence="5">
    <location>
        <begin position="9"/>
        <end position="77"/>
    </location>
</feature>
<dbReference type="InterPro" id="IPR000524">
    <property type="entry name" value="Tscrpt_reg_HTH_GntR"/>
</dbReference>
<dbReference type="SUPFAM" id="SSF46785">
    <property type="entry name" value="Winged helix' DNA-binding domain"/>
    <property type="match status" value="1"/>
</dbReference>
<dbReference type="GO" id="GO:0003700">
    <property type="term" value="F:DNA-binding transcription factor activity"/>
    <property type="evidence" value="ECO:0007669"/>
    <property type="project" value="InterPro"/>
</dbReference>
<dbReference type="GO" id="GO:0003677">
    <property type="term" value="F:DNA binding"/>
    <property type="evidence" value="ECO:0007669"/>
    <property type="project" value="UniProtKB-KW"/>
</dbReference>
<dbReference type="InterPro" id="IPR036388">
    <property type="entry name" value="WH-like_DNA-bd_sf"/>
</dbReference>
<name>A0A927M204_9ACTN</name>
<gene>
    <name evidence="6" type="ORF">H4W31_000849</name>
</gene>
<protein>
    <submittedName>
        <fullName evidence="6">GntR family transcriptional regulator</fullName>
    </submittedName>
</protein>
<reference evidence="6" key="1">
    <citation type="submission" date="2020-10" db="EMBL/GenBank/DDBJ databases">
        <title>Sequencing the genomes of 1000 actinobacteria strains.</title>
        <authorList>
            <person name="Klenk H.-P."/>
        </authorList>
    </citation>
    <scope>NUCLEOTIDE SEQUENCE</scope>
    <source>
        <strain evidence="6">DSM 46832</strain>
    </source>
</reference>
<dbReference type="PANTHER" id="PTHR44846">
    <property type="entry name" value="MANNOSYL-D-GLYCERATE TRANSPORT/METABOLISM SYSTEM REPRESSOR MNGR-RELATED"/>
    <property type="match status" value="1"/>
</dbReference>
<dbReference type="AlphaFoldDB" id="A0A927M204"/>
<dbReference type="InterPro" id="IPR050679">
    <property type="entry name" value="Bact_HTH_transcr_reg"/>
</dbReference>
<dbReference type="Gene3D" id="1.10.10.10">
    <property type="entry name" value="Winged helix-like DNA-binding domain superfamily/Winged helix DNA-binding domain"/>
    <property type="match status" value="1"/>
</dbReference>
<feature type="compositionally biased region" description="Basic and acidic residues" evidence="4">
    <location>
        <begin position="114"/>
        <end position="136"/>
    </location>
</feature>
<dbReference type="SMART" id="SM00345">
    <property type="entry name" value="HTH_GNTR"/>
    <property type="match status" value="1"/>
</dbReference>
<dbReference type="Pfam" id="PF00392">
    <property type="entry name" value="GntR"/>
    <property type="match status" value="1"/>
</dbReference>
<organism evidence="6 7">
    <name type="scientific">Plantactinospora soyae</name>
    <dbReference type="NCBI Taxonomy" id="1544732"/>
    <lineage>
        <taxon>Bacteria</taxon>
        <taxon>Bacillati</taxon>
        <taxon>Actinomycetota</taxon>
        <taxon>Actinomycetes</taxon>
        <taxon>Micromonosporales</taxon>
        <taxon>Micromonosporaceae</taxon>
        <taxon>Plantactinospora</taxon>
    </lineage>
</organism>
<dbReference type="CDD" id="cd07377">
    <property type="entry name" value="WHTH_GntR"/>
    <property type="match status" value="1"/>
</dbReference>
<evidence type="ECO:0000256" key="1">
    <source>
        <dbReference type="ARBA" id="ARBA00023015"/>
    </source>
</evidence>
<keyword evidence="3" id="KW-0804">Transcription</keyword>
<keyword evidence="1" id="KW-0805">Transcription regulation</keyword>
<dbReference type="PANTHER" id="PTHR44846:SF1">
    <property type="entry name" value="MANNOSYL-D-GLYCERATE TRANSPORT_METABOLISM SYSTEM REPRESSOR MNGR-RELATED"/>
    <property type="match status" value="1"/>
</dbReference>
<comment type="caution">
    <text evidence="6">The sequence shown here is derived from an EMBL/GenBank/DDBJ whole genome shotgun (WGS) entry which is preliminary data.</text>
</comment>
<dbReference type="GO" id="GO:0045892">
    <property type="term" value="P:negative regulation of DNA-templated transcription"/>
    <property type="evidence" value="ECO:0007669"/>
    <property type="project" value="TreeGrafter"/>
</dbReference>
<feature type="region of interest" description="Disordered" evidence="4">
    <location>
        <begin position="81"/>
        <end position="136"/>
    </location>
</feature>
<dbReference type="InterPro" id="IPR036390">
    <property type="entry name" value="WH_DNA-bd_sf"/>
</dbReference>
<accession>A0A927M204</accession>
<evidence type="ECO:0000256" key="2">
    <source>
        <dbReference type="ARBA" id="ARBA00023125"/>
    </source>
</evidence>
<evidence type="ECO:0000259" key="5">
    <source>
        <dbReference type="PROSITE" id="PS50949"/>
    </source>
</evidence>
<dbReference type="EMBL" id="JADBEB010000001">
    <property type="protein sequence ID" value="MBE1485211.1"/>
    <property type="molecule type" value="Genomic_DNA"/>
</dbReference>
<proteinExistence type="predicted"/>
<evidence type="ECO:0000313" key="7">
    <source>
        <dbReference type="Proteomes" id="UP000649753"/>
    </source>
</evidence>
<dbReference type="PROSITE" id="PS50949">
    <property type="entry name" value="HTH_GNTR"/>
    <property type="match status" value="1"/>
</dbReference>
<evidence type="ECO:0000313" key="6">
    <source>
        <dbReference type="EMBL" id="MBE1485211.1"/>
    </source>
</evidence>
<keyword evidence="7" id="KW-1185">Reference proteome</keyword>
<evidence type="ECO:0000256" key="4">
    <source>
        <dbReference type="SAM" id="MobiDB-lite"/>
    </source>
</evidence>
<dbReference type="RefSeq" id="WP_192765441.1">
    <property type="nucleotide sequence ID" value="NZ_JADBEB010000001.1"/>
</dbReference>
<dbReference type="Proteomes" id="UP000649753">
    <property type="component" value="Unassembled WGS sequence"/>
</dbReference>
<keyword evidence="2" id="KW-0238">DNA-binding</keyword>